<comment type="caution">
    <text evidence="7">The sequence shown here is derived from an EMBL/GenBank/DDBJ whole genome shotgun (WGS) entry which is preliminary data.</text>
</comment>
<sequence length="306" mass="33510">MKLFSNRIFLLLFLSVTAFTACEKDYETVEQQDERNIQAYIKSSGQSFQQYGASGLYYKVEQAGTGDAIDFSKETPVLVSVRSLDGKFTATDTLAFYNRIYDFAGYLSLYGTKRTETLPTLVKTAVLKKNGSVRVLIPSRLAYGKNAYTNLPGYSNIQVPENASLDVTFKVLDEKKIDQYEDITIQKYLSANNLTGFSKLEGIYYKITKAGTGTAAIGVDSTVVVNYTGKLLSGKVFDSGTDYTATLSGLVVAWQKILPLVTTGATVRFVTPSKQAYGVYGSRVSGSTAIPAFSSLDFEVTVTKIE</sequence>
<dbReference type="InterPro" id="IPR046357">
    <property type="entry name" value="PPIase_dom_sf"/>
</dbReference>
<name>A0A7K1Y1F5_9SPHI</name>
<evidence type="ECO:0000259" key="6">
    <source>
        <dbReference type="PROSITE" id="PS50059"/>
    </source>
</evidence>
<dbReference type="InterPro" id="IPR001179">
    <property type="entry name" value="PPIase_FKBP_dom"/>
</dbReference>
<dbReference type="AlphaFoldDB" id="A0A7K1Y1F5"/>
<feature type="domain" description="PPIase FKBP-type" evidence="6">
    <location>
        <begin position="220"/>
        <end position="306"/>
    </location>
</feature>
<feature type="chain" id="PRO_5029648402" description="Peptidyl-prolyl cis-trans isomerase" evidence="5">
    <location>
        <begin position="21"/>
        <end position="306"/>
    </location>
</feature>
<keyword evidence="3 4" id="KW-0413">Isomerase</keyword>
<protein>
    <recommendedName>
        <fullName evidence="4">Peptidyl-prolyl cis-trans isomerase</fullName>
        <ecNumber evidence="4">5.2.1.8</ecNumber>
    </recommendedName>
</protein>
<dbReference type="Pfam" id="PF00254">
    <property type="entry name" value="FKBP_C"/>
    <property type="match status" value="1"/>
</dbReference>
<reference evidence="7 8" key="1">
    <citation type="submission" date="2019-11" db="EMBL/GenBank/DDBJ databases">
        <title>Pedobacter sp. HMF7056 Genome sequencing and assembly.</title>
        <authorList>
            <person name="Kang H."/>
            <person name="Kim H."/>
            <person name="Joh K."/>
        </authorList>
    </citation>
    <scope>NUCLEOTIDE SEQUENCE [LARGE SCALE GENOMIC DNA]</scope>
    <source>
        <strain evidence="7 8">HMF7056</strain>
    </source>
</reference>
<comment type="catalytic activity">
    <reaction evidence="1 3 4">
        <text>[protein]-peptidylproline (omega=180) = [protein]-peptidylproline (omega=0)</text>
        <dbReference type="Rhea" id="RHEA:16237"/>
        <dbReference type="Rhea" id="RHEA-COMP:10747"/>
        <dbReference type="Rhea" id="RHEA-COMP:10748"/>
        <dbReference type="ChEBI" id="CHEBI:83833"/>
        <dbReference type="ChEBI" id="CHEBI:83834"/>
        <dbReference type="EC" id="5.2.1.8"/>
    </reaction>
</comment>
<accession>A0A7K1Y1F5</accession>
<evidence type="ECO:0000256" key="5">
    <source>
        <dbReference type="SAM" id="SignalP"/>
    </source>
</evidence>
<dbReference type="Gene3D" id="3.10.50.40">
    <property type="match status" value="2"/>
</dbReference>
<proteinExistence type="inferred from homology"/>
<dbReference type="RefSeq" id="WP_160907961.1">
    <property type="nucleotide sequence ID" value="NZ_WVHS01000004.1"/>
</dbReference>
<evidence type="ECO:0000313" key="8">
    <source>
        <dbReference type="Proteomes" id="UP000451233"/>
    </source>
</evidence>
<comment type="similarity">
    <text evidence="4">Belongs to the FKBP-type PPIase family.</text>
</comment>
<dbReference type="Proteomes" id="UP000451233">
    <property type="component" value="Unassembled WGS sequence"/>
</dbReference>
<keyword evidence="2 3" id="KW-0697">Rotamase</keyword>
<gene>
    <name evidence="7" type="ORF">GS398_16725</name>
</gene>
<dbReference type="GO" id="GO:0003755">
    <property type="term" value="F:peptidyl-prolyl cis-trans isomerase activity"/>
    <property type="evidence" value="ECO:0007669"/>
    <property type="project" value="UniProtKB-UniRule"/>
</dbReference>
<dbReference type="SUPFAM" id="SSF54534">
    <property type="entry name" value="FKBP-like"/>
    <property type="match status" value="1"/>
</dbReference>
<keyword evidence="8" id="KW-1185">Reference proteome</keyword>
<keyword evidence="5" id="KW-0732">Signal</keyword>
<organism evidence="7 8">
    <name type="scientific">Hufsiella ginkgonis</name>
    <dbReference type="NCBI Taxonomy" id="2695274"/>
    <lineage>
        <taxon>Bacteria</taxon>
        <taxon>Pseudomonadati</taxon>
        <taxon>Bacteroidota</taxon>
        <taxon>Sphingobacteriia</taxon>
        <taxon>Sphingobacteriales</taxon>
        <taxon>Sphingobacteriaceae</taxon>
        <taxon>Hufsiella</taxon>
    </lineage>
</organism>
<dbReference type="PROSITE" id="PS50059">
    <property type="entry name" value="FKBP_PPIASE"/>
    <property type="match status" value="1"/>
</dbReference>
<evidence type="ECO:0000256" key="1">
    <source>
        <dbReference type="ARBA" id="ARBA00000971"/>
    </source>
</evidence>
<evidence type="ECO:0000313" key="7">
    <source>
        <dbReference type="EMBL" id="MXV16947.1"/>
    </source>
</evidence>
<dbReference type="EMBL" id="WVHS01000004">
    <property type="protein sequence ID" value="MXV16947.1"/>
    <property type="molecule type" value="Genomic_DNA"/>
</dbReference>
<evidence type="ECO:0000256" key="2">
    <source>
        <dbReference type="ARBA" id="ARBA00023110"/>
    </source>
</evidence>
<dbReference type="PROSITE" id="PS51257">
    <property type="entry name" value="PROKAR_LIPOPROTEIN"/>
    <property type="match status" value="1"/>
</dbReference>
<dbReference type="EC" id="5.2.1.8" evidence="4"/>
<feature type="signal peptide" evidence="5">
    <location>
        <begin position="1"/>
        <end position="20"/>
    </location>
</feature>
<evidence type="ECO:0000256" key="4">
    <source>
        <dbReference type="RuleBase" id="RU003915"/>
    </source>
</evidence>
<evidence type="ECO:0000256" key="3">
    <source>
        <dbReference type="PROSITE-ProRule" id="PRU00277"/>
    </source>
</evidence>